<dbReference type="AlphaFoldDB" id="A0AA40AZ95"/>
<organism evidence="1 2">
    <name type="scientific">Lasiosphaeris hirsuta</name>
    <dbReference type="NCBI Taxonomy" id="260670"/>
    <lineage>
        <taxon>Eukaryota</taxon>
        <taxon>Fungi</taxon>
        <taxon>Dikarya</taxon>
        <taxon>Ascomycota</taxon>
        <taxon>Pezizomycotina</taxon>
        <taxon>Sordariomycetes</taxon>
        <taxon>Sordariomycetidae</taxon>
        <taxon>Sordariales</taxon>
        <taxon>Lasiosphaeriaceae</taxon>
        <taxon>Lasiosphaeris</taxon>
    </lineage>
</organism>
<sequence>MDWVTGPFGCSGILTLLPAPTFTARSSILRPGIHWQDLPGSNRLMEVRFAALRPISLKISNDSLAGVLLAHRRFTAMIRQSCQTHMFQLENNTCPTLPLRCQLTREG</sequence>
<accession>A0AA40AZ95</accession>
<name>A0AA40AZ95_9PEZI</name>
<gene>
    <name evidence="1" type="ORF">B0H67DRAFT_112225</name>
</gene>
<keyword evidence="2" id="KW-1185">Reference proteome</keyword>
<dbReference type="EMBL" id="JAUKUA010000002">
    <property type="protein sequence ID" value="KAK0724735.1"/>
    <property type="molecule type" value="Genomic_DNA"/>
</dbReference>
<proteinExistence type="predicted"/>
<evidence type="ECO:0000313" key="1">
    <source>
        <dbReference type="EMBL" id="KAK0724735.1"/>
    </source>
</evidence>
<comment type="caution">
    <text evidence="1">The sequence shown here is derived from an EMBL/GenBank/DDBJ whole genome shotgun (WGS) entry which is preliminary data.</text>
</comment>
<dbReference type="Proteomes" id="UP001172102">
    <property type="component" value="Unassembled WGS sequence"/>
</dbReference>
<evidence type="ECO:0000313" key="2">
    <source>
        <dbReference type="Proteomes" id="UP001172102"/>
    </source>
</evidence>
<reference evidence="1" key="1">
    <citation type="submission" date="2023-06" db="EMBL/GenBank/DDBJ databases">
        <title>Genome-scale phylogeny and comparative genomics of the fungal order Sordariales.</title>
        <authorList>
            <consortium name="Lawrence Berkeley National Laboratory"/>
            <person name="Hensen N."/>
            <person name="Bonometti L."/>
            <person name="Westerberg I."/>
            <person name="Brannstrom I.O."/>
            <person name="Guillou S."/>
            <person name="Cros-Aarteil S."/>
            <person name="Calhoun S."/>
            <person name="Haridas S."/>
            <person name="Kuo A."/>
            <person name="Mondo S."/>
            <person name="Pangilinan J."/>
            <person name="Riley R."/>
            <person name="Labutti K."/>
            <person name="Andreopoulos B."/>
            <person name="Lipzen A."/>
            <person name="Chen C."/>
            <person name="Yanf M."/>
            <person name="Daum C."/>
            <person name="Ng V."/>
            <person name="Clum A."/>
            <person name="Steindorff A."/>
            <person name="Ohm R."/>
            <person name="Martin F."/>
            <person name="Silar P."/>
            <person name="Natvig D."/>
            <person name="Lalanne C."/>
            <person name="Gautier V."/>
            <person name="Ament-Velasquez S.L."/>
            <person name="Kruys A."/>
            <person name="Hutchinson M.I."/>
            <person name="Powell A.J."/>
            <person name="Barry K."/>
            <person name="Miller A.N."/>
            <person name="Grigoriev I.V."/>
            <person name="Debuchy R."/>
            <person name="Gladieux P."/>
            <person name="Thoren M.H."/>
            <person name="Johannesson H."/>
        </authorList>
    </citation>
    <scope>NUCLEOTIDE SEQUENCE</scope>
    <source>
        <strain evidence="1">SMH4607-1</strain>
    </source>
</reference>
<protein>
    <submittedName>
        <fullName evidence="1">Uncharacterized protein</fullName>
    </submittedName>
</protein>